<comment type="caution">
    <text evidence="1">The sequence shown here is derived from an EMBL/GenBank/DDBJ whole genome shotgun (WGS) entry which is preliminary data.</text>
</comment>
<dbReference type="AlphaFoldDB" id="A0A9D3XUP8"/>
<reference evidence="1" key="1">
    <citation type="submission" date="2021-09" db="EMBL/GenBank/DDBJ databases">
        <title>The genome of Mauremys mutica provides insights into the evolution of semi-aquatic lifestyle.</title>
        <authorList>
            <person name="Gong S."/>
            <person name="Gao Y."/>
        </authorList>
    </citation>
    <scope>NUCLEOTIDE SEQUENCE</scope>
    <source>
        <strain evidence="1">MM-2020</strain>
        <tissue evidence="1">Muscle</tissue>
    </source>
</reference>
<keyword evidence="2" id="KW-1185">Reference proteome</keyword>
<evidence type="ECO:0000313" key="2">
    <source>
        <dbReference type="Proteomes" id="UP000827986"/>
    </source>
</evidence>
<gene>
    <name evidence="1" type="ORF">KIL84_018961</name>
</gene>
<sequence length="101" mass="11199">MDFMTGFLGLTPAPIDIDGFFSLDAGSSTCLLIKKQRQSDKNITSQIWFKSRNCSCFVFLVGQLGPNPCNPQLVLTYANSPTEFNGMTLLPSSFRVKHSKM</sequence>
<name>A0A9D3XUP8_9SAUR</name>
<evidence type="ECO:0000313" key="1">
    <source>
        <dbReference type="EMBL" id="KAH1186212.1"/>
    </source>
</evidence>
<accession>A0A9D3XUP8</accession>
<proteinExistence type="predicted"/>
<protein>
    <submittedName>
        <fullName evidence="1">Uncharacterized protein</fullName>
    </submittedName>
</protein>
<organism evidence="1 2">
    <name type="scientific">Mauremys mutica</name>
    <name type="common">yellowpond turtle</name>
    <dbReference type="NCBI Taxonomy" id="74926"/>
    <lineage>
        <taxon>Eukaryota</taxon>
        <taxon>Metazoa</taxon>
        <taxon>Chordata</taxon>
        <taxon>Craniata</taxon>
        <taxon>Vertebrata</taxon>
        <taxon>Euteleostomi</taxon>
        <taxon>Archelosauria</taxon>
        <taxon>Testudinata</taxon>
        <taxon>Testudines</taxon>
        <taxon>Cryptodira</taxon>
        <taxon>Durocryptodira</taxon>
        <taxon>Testudinoidea</taxon>
        <taxon>Geoemydidae</taxon>
        <taxon>Geoemydinae</taxon>
        <taxon>Mauremys</taxon>
    </lineage>
</organism>
<dbReference type="Proteomes" id="UP000827986">
    <property type="component" value="Unassembled WGS sequence"/>
</dbReference>
<dbReference type="EMBL" id="JAHDVG010000463">
    <property type="protein sequence ID" value="KAH1186212.1"/>
    <property type="molecule type" value="Genomic_DNA"/>
</dbReference>